<dbReference type="InterPro" id="IPR017853">
    <property type="entry name" value="GH"/>
</dbReference>
<keyword evidence="11" id="KW-1185">Reference proteome</keyword>
<comment type="similarity">
    <text evidence="1 6">Belongs to the glycosyl hydrolase 35 family.</text>
</comment>
<evidence type="ECO:0000256" key="5">
    <source>
        <dbReference type="RuleBase" id="RU000675"/>
    </source>
</evidence>
<dbReference type="InterPro" id="IPR048913">
    <property type="entry name" value="BetaGal_gal-bd"/>
</dbReference>
<evidence type="ECO:0000256" key="2">
    <source>
        <dbReference type="ARBA" id="ARBA00022801"/>
    </source>
</evidence>
<gene>
    <name evidence="10" type="ORF">QE152_g19224</name>
</gene>
<dbReference type="PIRSF" id="PIRSF006336">
    <property type="entry name" value="B-gal"/>
    <property type="match status" value="1"/>
</dbReference>
<evidence type="ECO:0000313" key="10">
    <source>
        <dbReference type="EMBL" id="KAK9723411.1"/>
    </source>
</evidence>
<evidence type="ECO:0000256" key="4">
    <source>
        <dbReference type="PIRSR" id="PIRSR006336-1"/>
    </source>
</evidence>
<sequence length="659" mass="75851">MDVIPTLPSLYEYYTAGGITSGLSVDQPYFTLNNRNISIYSGAMHYFRVPKEYWRDRLRKMRAAGLNAVETYVPWNLHEPHEGVYDFGHGGSDMEQFLDIEEFLKVAKEEDLFAIVRPGPYICSEWEFGGLPSWLLRYKNIKIRTSERTWMEKVTRYFNMLLPILAMLQFTRGGPVIALQVENEYGSTTQPGVFTPDRLYLEELRSLMKNHDITELLFTSDSPTNYGDAGTLPGILFQTANFAGAPEREFDKLKQLQKDKPAMAMEFWSGWFDHWSEEHHTRNNDDFNDVLNRILRYPASVNMYMFHGGTNWGFLNGANIEDSSTDNRGYQPDTTSYDYDAPLSESGDYTMKYVMVKTLLSQYNQIKTRIPQAPAISLKVEYPNLTISQSLVFNEIISRAPHKIPSEKLLPMEFLPINNNSGQSFGYIVYRKEHVEIPRNTTLLIKGRVCDTIMVLVDGVLISKPLTKSADLKDFGYWKWKNSKLNLGMTDRKDATLELIVENWGRNNFGKLNQFVQFKGLWQGGVYLNNTEIFDWEIYPLEFKKSWNDNLEGWHEVVDPWMPGPGLYKTILTVKEKHDTYIDMRGWTKGIVIVNGFVLGRYAAIGPQQTLYLPAPLLKVGNNEIIVFEHFYSSSKLRFSRLSVPIFSTPSESPDVIAI</sequence>
<dbReference type="PRINTS" id="PR00742">
    <property type="entry name" value="GLHYDRLASE35"/>
</dbReference>
<evidence type="ECO:0000259" key="7">
    <source>
        <dbReference type="Pfam" id="PF01301"/>
    </source>
</evidence>
<dbReference type="InterPro" id="IPR048912">
    <property type="entry name" value="BetaGal1-like_ABD1"/>
</dbReference>
<feature type="active site" description="Proton donor" evidence="4">
    <location>
        <position position="184"/>
    </location>
</feature>
<feature type="domain" description="Glycoside hydrolase 35 catalytic" evidence="7">
    <location>
        <begin position="30"/>
        <end position="362"/>
    </location>
</feature>
<dbReference type="PROSITE" id="PS01182">
    <property type="entry name" value="GLYCOSYL_HYDROL_F35"/>
    <property type="match status" value="1"/>
</dbReference>
<dbReference type="AlphaFoldDB" id="A0AAW1KV35"/>
<dbReference type="InterPro" id="IPR001944">
    <property type="entry name" value="Glycoside_Hdrlase_35"/>
</dbReference>
<accession>A0AAW1KV35</accession>
<dbReference type="InterPro" id="IPR026283">
    <property type="entry name" value="B-gal_1-like"/>
</dbReference>
<feature type="active site" description="Nucleophile" evidence="4">
    <location>
        <position position="266"/>
    </location>
</feature>
<dbReference type="Pfam" id="PF01301">
    <property type="entry name" value="Glyco_hydro_35"/>
    <property type="match status" value="1"/>
</dbReference>
<comment type="caution">
    <text evidence="10">The sequence shown here is derived from an EMBL/GenBank/DDBJ whole genome shotgun (WGS) entry which is preliminary data.</text>
</comment>
<reference evidence="10 11" key="1">
    <citation type="journal article" date="2024" name="BMC Genomics">
        <title>De novo assembly and annotation of Popillia japonica's genome with initial clues to its potential as an invasive pest.</title>
        <authorList>
            <person name="Cucini C."/>
            <person name="Boschi S."/>
            <person name="Funari R."/>
            <person name="Cardaioli E."/>
            <person name="Iannotti N."/>
            <person name="Marturano G."/>
            <person name="Paoli F."/>
            <person name="Bruttini M."/>
            <person name="Carapelli A."/>
            <person name="Frati F."/>
            <person name="Nardi F."/>
        </authorList>
    </citation>
    <scope>NUCLEOTIDE SEQUENCE [LARGE SCALE GENOMIC DNA]</scope>
    <source>
        <strain evidence="10">DMR45628</strain>
    </source>
</reference>
<dbReference type="SUPFAM" id="SSF49785">
    <property type="entry name" value="Galactose-binding domain-like"/>
    <property type="match status" value="1"/>
</dbReference>
<evidence type="ECO:0000256" key="6">
    <source>
        <dbReference type="RuleBase" id="RU003679"/>
    </source>
</evidence>
<dbReference type="InterPro" id="IPR008979">
    <property type="entry name" value="Galactose-bd-like_sf"/>
</dbReference>
<evidence type="ECO:0000256" key="3">
    <source>
        <dbReference type="ARBA" id="ARBA00023295"/>
    </source>
</evidence>
<keyword evidence="3 5" id="KW-0326">Glycosidase</keyword>
<evidence type="ECO:0000256" key="1">
    <source>
        <dbReference type="ARBA" id="ARBA00009809"/>
    </source>
</evidence>
<evidence type="ECO:0000259" key="8">
    <source>
        <dbReference type="Pfam" id="PF21317"/>
    </source>
</evidence>
<protein>
    <recommendedName>
        <fullName evidence="5">Beta-galactosidase</fullName>
        <ecNumber evidence="5">3.2.1.23</ecNumber>
    </recommendedName>
</protein>
<evidence type="ECO:0000313" key="11">
    <source>
        <dbReference type="Proteomes" id="UP001458880"/>
    </source>
</evidence>
<name>A0AAW1KV35_POPJA</name>
<dbReference type="GO" id="GO:0004565">
    <property type="term" value="F:beta-galactosidase activity"/>
    <property type="evidence" value="ECO:0007669"/>
    <property type="project" value="UniProtKB-EC"/>
</dbReference>
<dbReference type="PANTHER" id="PTHR23421">
    <property type="entry name" value="BETA-GALACTOSIDASE RELATED"/>
    <property type="match status" value="1"/>
</dbReference>
<organism evidence="10 11">
    <name type="scientific">Popillia japonica</name>
    <name type="common">Japanese beetle</name>
    <dbReference type="NCBI Taxonomy" id="7064"/>
    <lineage>
        <taxon>Eukaryota</taxon>
        <taxon>Metazoa</taxon>
        <taxon>Ecdysozoa</taxon>
        <taxon>Arthropoda</taxon>
        <taxon>Hexapoda</taxon>
        <taxon>Insecta</taxon>
        <taxon>Pterygota</taxon>
        <taxon>Neoptera</taxon>
        <taxon>Endopterygota</taxon>
        <taxon>Coleoptera</taxon>
        <taxon>Polyphaga</taxon>
        <taxon>Scarabaeiformia</taxon>
        <taxon>Scarabaeidae</taxon>
        <taxon>Rutelinae</taxon>
        <taxon>Popillia</taxon>
    </lineage>
</organism>
<keyword evidence="2 5" id="KW-0378">Hydrolase</keyword>
<dbReference type="FunFam" id="3.20.20.80:FF:000036">
    <property type="entry name" value="Beta-galactosidase"/>
    <property type="match status" value="1"/>
</dbReference>
<dbReference type="Pfam" id="PF21467">
    <property type="entry name" value="BetaGal_gal-bd"/>
    <property type="match status" value="1"/>
</dbReference>
<dbReference type="FunFam" id="2.60.120.260:FF:000049">
    <property type="entry name" value="Beta-galactosidase"/>
    <property type="match status" value="1"/>
</dbReference>
<feature type="domain" description="Beta-galactosidase galactose-binding" evidence="9">
    <location>
        <begin position="565"/>
        <end position="623"/>
    </location>
</feature>
<dbReference type="Pfam" id="PF21317">
    <property type="entry name" value="BetaGal_ABD_1"/>
    <property type="match status" value="1"/>
</dbReference>
<dbReference type="GO" id="GO:0005975">
    <property type="term" value="P:carbohydrate metabolic process"/>
    <property type="evidence" value="ECO:0007669"/>
    <property type="project" value="InterPro"/>
</dbReference>
<dbReference type="SUPFAM" id="SSF51445">
    <property type="entry name" value="(Trans)glycosidases"/>
    <property type="match status" value="1"/>
</dbReference>
<evidence type="ECO:0000259" key="9">
    <source>
        <dbReference type="Pfam" id="PF21467"/>
    </source>
</evidence>
<dbReference type="InterPro" id="IPR031330">
    <property type="entry name" value="Gly_Hdrlase_35_cat"/>
</dbReference>
<comment type="catalytic activity">
    <reaction evidence="5">
        <text>Hydrolysis of terminal non-reducing beta-D-galactose residues in beta-D-galactosides.</text>
        <dbReference type="EC" id="3.2.1.23"/>
    </reaction>
</comment>
<dbReference type="Gene3D" id="2.60.120.260">
    <property type="entry name" value="Galactose-binding domain-like"/>
    <property type="match status" value="2"/>
</dbReference>
<dbReference type="EMBL" id="JASPKY010000180">
    <property type="protein sequence ID" value="KAK9723411.1"/>
    <property type="molecule type" value="Genomic_DNA"/>
</dbReference>
<dbReference type="InterPro" id="IPR019801">
    <property type="entry name" value="Glyco_hydro_35_CS"/>
</dbReference>
<proteinExistence type="inferred from homology"/>
<feature type="domain" description="Beta-galactosidase 1-like first all-beta" evidence="8">
    <location>
        <begin position="422"/>
        <end position="542"/>
    </location>
</feature>
<dbReference type="Gene3D" id="3.20.20.80">
    <property type="entry name" value="Glycosidases"/>
    <property type="match status" value="1"/>
</dbReference>
<dbReference type="EC" id="3.2.1.23" evidence="5"/>
<dbReference type="Proteomes" id="UP001458880">
    <property type="component" value="Unassembled WGS sequence"/>
</dbReference>